<feature type="compositionally biased region" description="Acidic residues" evidence="1">
    <location>
        <begin position="306"/>
        <end position="315"/>
    </location>
</feature>
<dbReference type="RefSeq" id="XP_052943741.1">
    <property type="nucleotide sequence ID" value="XM_053087628.1"/>
</dbReference>
<dbReference type="AlphaFoldDB" id="A0AA38H744"/>
<feature type="compositionally biased region" description="Low complexity" evidence="1">
    <location>
        <begin position="107"/>
        <end position="126"/>
    </location>
</feature>
<feature type="region of interest" description="Disordered" evidence="1">
    <location>
        <begin position="338"/>
        <end position="373"/>
    </location>
</feature>
<feature type="compositionally biased region" description="Acidic residues" evidence="1">
    <location>
        <begin position="221"/>
        <end position="239"/>
    </location>
</feature>
<protein>
    <submittedName>
        <fullName evidence="2">Uncharacterized protein</fullName>
    </submittedName>
</protein>
<feature type="region of interest" description="Disordered" evidence="1">
    <location>
        <begin position="1"/>
        <end position="323"/>
    </location>
</feature>
<feature type="compositionally biased region" description="Basic and acidic residues" evidence="1">
    <location>
        <begin position="89"/>
        <end position="106"/>
    </location>
</feature>
<gene>
    <name evidence="2" type="ORF">MKK02DRAFT_28700</name>
</gene>
<sequence length="653" mass="70155">MPRPKVPTAAIQPAQGKRKIFDESEDQIAVAGPSSGQGFRLGFSQGSDGSDEEDEGDYEDMSDDEEEDDDDDDEAPEAVAVGAAKKGIKSQEDEIAHTQRAKREAAVARSKAIADAKAALKAGAKKPTVNKPNPAGTKRKLASAGADEAEKNDGDDADAKRLRKRMEAAMAAGDDESDDEEEDGEGSEAGSFHTVSDGEEDEEDEDDGEGEDGEGSFHSDSEDEDEEEDEEDDGAESDSSETLKDGPLSAKERAMRAQMQAMMEAAEARSGVSVPAKSKKAASTTVKPEAAAKSALKSGKRRAEAEPVEEEEDNFDLAPLSGFGRPLSAKVLKAAAAEEADTEVRRQEAARIRKEQQRETKRDKRKRRKVDKEEIVRDIGNGKHLQLLQPDLPAPGTGLPPIMPARSSKPAGAQSRTNFFKTAMKSSGAIPGRGLVDGRKRVGIMGGPHSRRGIFIFLLSTSTTMRSVPNSVLSGATAEQADRAWSLIDQKIAAVEDLLADEATVKRVRTYVDHLRKSQIRPTGASADAGTSLGEKGESRSRTATEQWLLDGLEDRLTSLAGSVTAITRATLATREMHQNEAAQRGWYIGPDELEERCKDEDAILEESEDFQKRIIEATAACTEAKDQLIKALEALGVKGEELKGGGAVLRRG</sequence>
<evidence type="ECO:0000313" key="2">
    <source>
        <dbReference type="EMBL" id="KAI9633964.1"/>
    </source>
</evidence>
<proteinExistence type="predicted"/>
<reference evidence="2" key="1">
    <citation type="journal article" date="2022" name="G3 (Bethesda)">
        <title>High quality genome of the basidiomycete yeast Dioszegia hungarica PDD-24b-2 isolated from cloud water.</title>
        <authorList>
            <person name="Jarrige D."/>
            <person name="Haridas S."/>
            <person name="Bleykasten-Grosshans C."/>
            <person name="Joly M."/>
            <person name="Nadalig T."/>
            <person name="Sancelme M."/>
            <person name="Vuilleumier S."/>
            <person name="Grigoriev I.V."/>
            <person name="Amato P."/>
            <person name="Bringel F."/>
        </authorList>
    </citation>
    <scope>NUCLEOTIDE SEQUENCE</scope>
    <source>
        <strain evidence="2">PDD-24b-2</strain>
    </source>
</reference>
<comment type="caution">
    <text evidence="2">The sequence shown here is derived from an EMBL/GenBank/DDBJ whole genome shotgun (WGS) entry which is preliminary data.</text>
</comment>
<dbReference type="GeneID" id="77726833"/>
<name>A0AA38H744_9TREE</name>
<dbReference type="EMBL" id="JAKWFO010000008">
    <property type="protein sequence ID" value="KAI9633964.1"/>
    <property type="molecule type" value="Genomic_DNA"/>
</dbReference>
<feature type="region of interest" description="Disordered" evidence="1">
    <location>
        <begin position="519"/>
        <end position="541"/>
    </location>
</feature>
<feature type="compositionally biased region" description="Acidic residues" evidence="1">
    <location>
        <begin position="173"/>
        <end position="186"/>
    </location>
</feature>
<feature type="compositionally biased region" description="Acidic residues" evidence="1">
    <location>
        <begin position="197"/>
        <end position="214"/>
    </location>
</feature>
<dbReference type="Proteomes" id="UP001164286">
    <property type="component" value="Unassembled WGS sequence"/>
</dbReference>
<evidence type="ECO:0000313" key="3">
    <source>
        <dbReference type="Proteomes" id="UP001164286"/>
    </source>
</evidence>
<evidence type="ECO:0000256" key="1">
    <source>
        <dbReference type="SAM" id="MobiDB-lite"/>
    </source>
</evidence>
<feature type="compositionally biased region" description="Low complexity" evidence="1">
    <location>
        <begin position="256"/>
        <end position="288"/>
    </location>
</feature>
<accession>A0AA38H744</accession>
<keyword evidence="3" id="KW-1185">Reference proteome</keyword>
<feature type="compositionally biased region" description="Acidic residues" evidence="1">
    <location>
        <begin position="49"/>
        <end position="76"/>
    </location>
</feature>
<organism evidence="2 3">
    <name type="scientific">Dioszegia hungarica</name>
    <dbReference type="NCBI Taxonomy" id="4972"/>
    <lineage>
        <taxon>Eukaryota</taxon>
        <taxon>Fungi</taxon>
        <taxon>Dikarya</taxon>
        <taxon>Basidiomycota</taxon>
        <taxon>Agaricomycotina</taxon>
        <taxon>Tremellomycetes</taxon>
        <taxon>Tremellales</taxon>
        <taxon>Bulleribasidiaceae</taxon>
        <taxon>Dioszegia</taxon>
    </lineage>
</organism>
<feature type="compositionally biased region" description="Basic and acidic residues" evidence="1">
    <location>
        <begin position="342"/>
        <end position="362"/>
    </location>
</feature>
<feature type="compositionally biased region" description="Basic and acidic residues" evidence="1">
    <location>
        <begin position="148"/>
        <end position="160"/>
    </location>
</feature>